<dbReference type="OrthoDB" id="21449at2759"/>
<accession>A0A7J6W5Y5</accession>
<evidence type="ECO:0000259" key="3">
    <source>
        <dbReference type="PROSITE" id="PS50014"/>
    </source>
</evidence>
<organism evidence="4 5">
    <name type="scientific">Thalictrum thalictroides</name>
    <name type="common">Rue-anemone</name>
    <name type="synonym">Anemone thalictroides</name>
    <dbReference type="NCBI Taxonomy" id="46969"/>
    <lineage>
        <taxon>Eukaryota</taxon>
        <taxon>Viridiplantae</taxon>
        <taxon>Streptophyta</taxon>
        <taxon>Embryophyta</taxon>
        <taxon>Tracheophyta</taxon>
        <taxon>Spermatophyta</taxon>
        <taxon>Magnoliopsida</taxon>
        <taxon>Ranunculales</taxon>
        <taxon>Ranunculaceae</taxon>
        <taxon>Thalictroideae</taxon>
        <taxon>Thalictrum</taxon>
    </lineage>
</organism>
<dbReference type="SMART" id="SM00297">
    <property type="entry name" value="BROMO"/>
    <property type="match status" value="1"/>
</dbReference>
<dbReference type="InterPro" id="IPR001487">
    <property type="entry name" value="Bromodomain"/>
</dbReference>
<feature type="domain" description="Bromo" evidence="3">
    <location>
        <begin position="169"/>
        <end position="241"/>
    </location>
</feature>
<gene>
    <name evidence="4" type="ORF">FRX31_018452</name>
</gene>
<feature type="non-terminal residue" evidence="4">
    <location>
        <position position="366"/>
    </location>
</feature>
<dbReference type="Pfam" id="PF00439">
    <property type="entry name" value="Bromodomain"/>
    <property type="match status" value="1"/>
</dbReference>
<keyword evidence="5" id="KW-1185">Reference proteome</keyword>
<name>A0A7J6W5Y5_THATH</name>
<keyword evidence="1 2" id="KW-0103">Bromodomain</keyword>
<dbReference type="PRINTS" id="PR00503">
    <property type="entry name" value="BROMODOMAIN"/>
</dbReference>
<comment type="caution">
    <text evidence="4">The sequence shown here is derived from an EMBL/GenBank/DDBJ whole genome shotgun (WGS) entry which is preliminary data.</text>
</comment>
<dbReference type="EMBL" id="JABWDY010022076">
    <property type="protein sequence ID" value="KAF5191962.1"/>
    <property type="molecule type" value="Genomic_DNA"/>
</dbReference>
<dbReference type="AlphaFoldDB" id="A0A7J6W5Y5"/>
<dbReference type="Gene3D" id="1.20.920.10">
    <property type="entry name" value="Bromodomain-like"/>
    <property type="match status" value="1"/>
</dbReference>
<evidence type="ECO:0000256" key="1">
    <source>
        <dbReference type="ARBA" id="ARBA00023117"/>
    </source>
</evidence>
<dbReference type="InterPro" id="IPR036427">
    <property type="entry name" value="Bromodomain-like_sf"/>
</dbReference>
<dbReference type="PANTHER" id="PTHR45926">
    <property type="entry name" value="OSJNBA0053K19.4 PROTEIN"/>
    <property type="match status" value="1"/>
</dbReference>
<sequence>MVSASPSISLNSSSLQLLQPSAMLAGECIAPRKLKIKLSKLSSQTEIVSSELDRSNVVFSSYVEKVSLKTVGNSYYDGVSGMSQSHVKRRVLLKSDSGAAATPDKNKLRSSIGDHPLDIQGVSDIYMESCVSHANKRGPVRKLESQQAKKQKIDSKVMVQCLALLKKLINDKNGWGFRNPVDPIAMNIPDYFKIISEPMDLGTIKSKLEKKLYTKTEEFAADVRLTFNNAMLYNPPANYFHVVAKELSNLFESRWKVLESKWSAERLKATQQLNSDERSSSILNMKQDSHRTQASCPKISVNVSTASGPKQKRREDLVEISKIKFSQPLLEQRDEKIDVDADVLDEVTSCKPQKVARNCHHPKSVE</sequence>
<dbReference type="Proteomes" id="UP000554482">
    <property type="component" value="Unassembled WGS sequence"/>
</dbReference>
<evidence type="ECO:0000313" key="4">
    <source>
        <dbReference type="EMBL" id="KAF5191962.1"/>
    </source>
</evidence>
<dbReference type="SUPFAM" id="SSF47370">
    <property type="entry name" value="Bromodomain"/>
    <property type="match status" value="1"/>
</dbReference>
<proteinExistence type="predicted"/>
<evidence type="ECO:0000256" key="2">
    <source>
        <dbReference type="PROSITE-ProRule" id="PRU00035"/>
    </source>
</evidence>
<evidence type="ECO:0000313" key="5">
    <source>
        <dbReference type="Proteomes" id="UP000554482"/>
    </source>
</evidence>
<reference evidence="4 5" key="1">
    <citation type="submission" date="2020-06" db="EMBL/GenBank/DDBJ databases">
        <title>Transcriptomic and genomic resources for Thalictrum thalictroides and T. hernandezii: Facilitating candidate gene discovery in an emerging model plant lineage.</title>
        <authorList>
            <person name="Arias T."/>
            <person name="Riano-Pachon D.M."/>
            <person name="Di Stilio V.S."/>
        </authorList>
    </citation>
    <scope>NUCLEOTIDE SEQUENCE [LARGE SCALE GENOMIC DNA]</scope>
    <source>
        <strain evidence="5">cv. WT478/WT964</strain>
        <tissue evidence="4">Leaves</tissue>
    </source>
</reference>
<protein>
    <submittedName>
        <fullName evidence="4">Transcription factor gte12</fullName>
    </submittedName>
</protein>
<dbReference type="PROSITE" id="PS50014">
    <property type="entry name" value="BROMODOMAIN_2"/>
    <property type="match status" value="1"/>
</dbReference>